<dbReference type="Gene3D" id="1.20.1280.290">
    <property type="match status" value="1"/>
</dbReference>
<dbReference type="PATRIC" id="fig|517011.3.peg.508"/>
<organism evidence="2 3">
    <name type="scientific">Stenotrophomonas chelatiphaga</name>
    <dbReference type="NCBI Taxonomy" id="517011"/>
    <lineage>
        <taxon>Bacteria</taxon>
        <taxon>Pseudomonadati</taxon>
        <taxon>Pseudomonadota</taxon>
        <taxon>Gammaproteobacteria</taxon>
        <taxon>Lysobacterales</taxon>
        <taxon>Lysobacteraceae</taxon>
        <taxon>Stenotrophomonas</taxon>
    </lineage>
</organism>
<dbReference type="Proteomes" id="UP000051386">
    <property type="component" value="Unassembled WGS sequence"/>
</dbReference>
<comment type="caution">
    <text evidence="2">The sequence shown here is derived from an EMBL/GenBank/DDBJ whole genome shotgun (WGS) entry which is preliminary data.</text>
</comment>
<dbReference type="AlphaFoldDB" id="A0A0R0D034"/>
<sequence length="92" mass="10048">MTFQPVDLLGWAATVVLILTLGRQIHKQQQADSVEAVSTWLFIGQMTASVLFIAYSAMVGSTVFVVTNTLILITAITGQVLAVRRRRRQAGT</sequence>
<evidence type="ECO:0000313" key="3">
    <source>
        <dbReference type="Proteomes" id="UP000051386"/>
    </source>
</evidence>
<protein>
    <submittedName>
        <fullName evidence="2">Membrane protein</fullName>
    </submittedName>
</protein>
<keyword evidence="1" id="KW-0812">Transmembrane</keyword>
<evidence type="ECO:0000256" key="1">
    <source>
        <dbReference type="SAM" id="Phobius"/>
    </source>
</evidence>
<gene>
    <name evidence="2" type="ORF">ABB28_05210</name>
</gene>
<evidence type="ECO:0000313" key="2">
    <source>
        <dbReference type="EMBL" id="KRG75311.1"/>
    </source>
</evidence>
<accession>A0A0R0D034</accession>
<proteinExistence type="predicted"/>
<keyword evidence="1" id="KW-1133">Transmembrane helix</keyword>
<keyword evidence="3" id="KW-1185">Reference proteome</keyword>
<name>A0A0R0D034_9GAMM</name>
<dbReference type="EMBL" id="LDJK01000014">
    <property type="protein sequence ID" value="KRG75311.1"/>
    <property type="molecule type" value="Genomic_DNA"/>
</dbReference>
<feature type="transmembrane region" description="Helical" evidence="1">
    <location>
        <begin position="37"/>
        <end position="57"/>
    </location>
</feature>
<keyword evidence="1" id="KW-0472">Membrane</keyword>
<feature type="transmembrane region" description="Helical" evidence="1">
    <location>
        <begin position="6"/>
        <end position="25"/>
    </location>
</feature>
<feature type="transmembrane region" description="Helical" evidence="1">
    <location>
        <begin position="63"/>
        <end position="83"/>
    </location>
</feature>
<reference evidence="2 3" key="1">
    <citation type="submission" date="2015-05" db="EMBL/GenBank/DDBJ databases">
        <title>Genome sequencing and analysis of members of genus Stenotrophomonas.</title>
        <authorList>
            <person name="Patil P.P."/>
            <person name="Midha S."/>
            <person name="Patil P.B."/>
        </authorList>
    </citation>
    <scope>NUCLEOTIDE SEQUENCE [LARGE SCALE GENOMIC DNA]</scope>
    <source>
        <strain evidence="2 3">DSM 21508</strain>
    </source>
</reference>